<dbReference type="Proteomes" id="UP000004846">
    <property type="component" value="Unassembled WGS sequence"/>
</dbReference>
<accession>A0A125W9R1</accession>
<evidence type="ECO:0000313" key="3">
    <source>
        <dbReference type="Proteomes" id="UP000004846"/>
    </source>
</evidence>
<sequence>MTAMDNAQVKRKHFRFPAYDDEQGVKLPTDNERNLFQDDLIGKAMSGSRRTATSAEDTRQSTPSVQQPTTNQSTTNKQTQQLTAAQQEQLARHRSNLPDYTKHASKATKNKQATKKNNSLFGTPKGNGWTQTYKKKEVVAKPSRPAASPLVQKTTPSYFVPKYIPASVIPEEQEPSFTEEELLKAMKKDRRSYVILDDEPTAFQVKDTEEDPTVRKFNIPTSEPEIPLTRRQYQQIKPDLERFGEDALDLRSRSRLNAAKKNAKSQTAYGKKLAKANAQVEPEAPVTEEKKKGILDKSLSGMLEDSSSVLENSKYFS</sequence>
<proteinExistence type="predicted"/>
<gene>
    <name evidence="2" type="ORF">HMPREF9498_00400</name>
</gene>
<organism evidence="2 3">
    <name type="scientific">Enterococcus faecalis TX4248</name>
    <dbReference type="NCBI Taxonomy" id="749495"/>
    <lineage>
        <taxon>Bacteria</taxon>
        <taxon>Bacillati</taxon>
        <taxon>Bacillota</taxon>
        <taxon>Bacilli</taxon>
        <taxon>Lactobacillales</taxon>
        <taxon>Enterococcaceae</taxon>
        <taxon>Enterococcus</taxon>
    </lineage>
</organism>
<comment type="caution">
    <text evidence="2">The sequence shown here is derived from an EMBL/GenBank/DDBJ whole genome shotgun (WGS) entry which is preliminary data.</text>
</comment>
<feature type="compositionally biased region" description="Low complexity" evidence="1">
    <location>
        <begin position="60"/>
        <end position="89"/>
    </location>
</feature>
<dbReference type="AlphaFoldDB" id="A0A125W9R1"/>
<name>A0A125W9R1_ENTFL</name>
<feature type="compositionally biased region" description="Basic residues" evidence="1">
    <location>
        <begin position="103"/>
        <end position="114"/>
    </location>
</feature>
<evidence type="ECO:0000313" key="2">
    <source>
        <dbReference type="EMBL" id="EFM83948.1"/>
    </source>
</evidence>
<dbReference type="EMBL" id="AEBR01000009">
    <property type="protein sequence ID" value="EFM83948.1"/>
    <property type="molecule type" value="Genomic_DNA"/>
</dbReference>
<feature type="region of interest" description="Disordered" evidence="1">
    <location>
        <begin position="1"/>
        <end position="132"/>
    </location>
</feature>
<protein>
    <submittedName>
        <fullName evidence="2">Uncharacterized protein</fullName>
    </submittedName>
</protein>
<reference evidence="2 3" key="1">
    <citation type="submission" date="2010-07" db="EMBL/GenBank/DDBJ databases">
        <authorList>
            <person name="Sid Ahmed O."/>
        </authorList>
    </citation>
    <scope>NUCLEOTIDE SEQUENCE [LARGE SCALE GENOMIC DNA]</scope>
    <source>
        <strain evidence="2 3">TX4248</strain>
    </source>
</reference>
<dbReference type="RefSeq" id="WP_002371977.1">
    <property type="nucleotide sequence ID" value="NZ_GL454415.1"/>
</dbReference>
<evidence type="ECO:0000256" key="1">
    <source>
        <dbReference type="SAM" id="MobiDB-lite"/>
    </source>
</evidence>
<feature type="region of interest" description="Disordered" evidence="1">
    <location>
        <begin position="258"/>
        <end position="294"/>
    </location>
</feature>
<dbReference type="HOGENOM" id="CLU_093103_0_0_9"/>